<sequence>MQLRYTCRENTSVRLNRLPCPPQRSPGVAEEGGGEVQPRDMLNMDGTVTSMRQPCICNEMLRRISHQSETPAEPPSLSEELSTTMPSLVSIYSSQDMRPVKHVVTGDMQDFIRIMGGRRVTSPTDRLQNMQFTTKQIQAIGEEARSYPVCVIAHAYTSQAIRHSIDNGTRGIVHRIWPGFLSEESASKTAAVLQTGLQSLKFSSDTRITLYMRINNSKVVRNLKII</sequence>
<dbReference type="STRING" id="502779.A0A0A2V0Y1"/>
<dbReference type="GeneID" id="26970919"/>
<dbReference type="HOGENOM" id="CLU_1225107_0_0_1"/>
<dbReference type="AlphaFoldDB" id="A0A0A2V0Y1"/>
<dbReference type="RefSeq" id="XP_015702694.1">
    <property type="nucleotide sequence ID" value="XM_015847703.1"/>
</dbReference>
<dbReference type="InterPro" id="IPR032466">
    <property type="entry name" value="Metal_Hydrolase"/>
</dbReference>
<evidence type="ECO:0000313" key="3">
    <source>
        <dbReference type="Proteomes" id="UP000002059"/>
    </source>
</evidence>
<proteinExistence type="predicted"/>
<dbReference type="KEGG" id="pbl:PAAG_12181"/>
<organism evidence="2 3">
    <name type="scientific">Paracoccidioides lutzii (strain ATCC MYA-826 / Pb01)</name>
    <name type="common">Paracoccidioides brasiliensis</name>
    <dbReference type="NCBI Taxonomy" id="502779"/>
    <lineage>
        <taxon>Eukaryota</taxon>
        <taxon>Fungi</taxon>
        <taxon>Dikarya</taxon>
        <taxon>Ascomycota</taxon>
        <taxon>Pezizomycotina</taxon>
        <taxon>Eurotiomycetes</taxon>
        <taxon>Eurotiomycetidae</taxon>
        <taxon>Onygenales</taxon>
        <taxon>Ajellomycetaceae</taxon>
        <taxon>Paracoccidioides</taxon>
    </lineage>
</organism>
<dbReference type="VEuPathDB" id="FungiDB:PAAG_12181"/>
<dbReference type="Proteomes" id="UP000002059">
    <property type="component" value="Partially assembled WGS sequence"/>
</dbReference>
<dbReference type="Gene3D" id="3.20.20.140">
    <property type="entry name" value="Metal-dependent hydrolases"/>
    <property type="match status" value="1"/>
</dbReference>
<dbReference type="SUPFAM" id="SSF51556">
    <property type="entry name" value="Metallo-dependent hydrolases"/>
    <property type="match status" value="1"/>
</dbReference>
<dbReference type="OrthoDB" id="194468at2759"/>
<dbReference type="InterPro" id="IPR051781">
    <property type="entry name" value="Metallo-dep_Hydrolase"/>
</dbReference>
<evidence type="ECO:0000313" key="2">
    <source>
        <dbReference type="EMBL" id="KGQ01143.1"/>
    </source>
</evidence>
<dbReference type="PANTHER" id="PTHR43135:SF3">
    <property type="entry name" value="ALPHA-D-RIBOSE 1-METHYLPHOSPHONATE 5-TRIPHOSPHATE DIPHOSPHATASE"/>
    <property type="match status" value="1"/>
</dbReference>
<feature type="region of interest" description="Disordered" evidence="1">
    <location>
        <begin position="18"/>
        <end position="39"/>
    </location>
</feature>
<accession>A0A0A2V0Y1</accession>
<keyword evidence="3" id="KW-1185">Reference proteome</keyword>
<dbReference type="EMBL" id="KN294008">
    <property type="protein sequence ID" value="KGQ01143.1"/>
    <property type="molecule type" value="Genomic_DNA"/>
</dbReference>
<evidence type="ECO:0000256" key="1">
    <source>
        <dbReference type="SAM" id="MobiDB-lite"/>
    </source>
</evidence>
<dbReference type="PANTHER" id="PTHR43135">
    <property type="entry name" value="ALPHA-D-RIBOSE 1-METHYLPHOSPHONATE 5-TRIPHOSPHATE DIPHOSPHATASE"/>
    <property type="match status" value="1"/>
</dbReference>
<gene>
    <name evidence="2" type="ORF">PAAG_12181</name>
</gene>
<name>A0A0A2V0Y1_PARBA</name>
<protein>
    <submittedName>
        <fullName evidence="2">Uncharacterized protein</fullName>
    </submittedName>
</protein>
<reference evidence="2 3" key="1">
    <citation type="journal article" date="2011" name="PLoS Genet.">
        <title>Comparative genomic analysis of human fungal pathogens causing paracoccidioidomycosis.</title>
        <authorList>
            <person name="Desjardins C.A."/>
            <person name="Champion M.D."/>
            <person name="Holder J.W."/>
            <person name="Muszewska A."/>
            <person name="Goldberg J."/>
            <person name="Bailao A.M."/>
            <person name="Brigido M.M."/>
            <person name="Ferreira M.E."/>
            <person name="Garcia A.M."/>
            <person name="Grynberg M."/>
            <person name="Gujja S."/>
            <person name="Heiman D.I."/>
            <person name="Henn M.R."/>
            <person name="Kodira C.D."/>
            <person name="Leon-Narvaez H."/>
            <person name="Longo L.V."/>
            <person name="Ma L.J."/>
            <person name="Malavazi I."/>
            <person name="Matsuo A.L."/>
            <person name="Morais F.V."/>
            <person name="Pereira M."/>
            <person name="Rodriguez-Brito S."/>
            <person name="Sakthikumar S."/>
            <person name="Salem-Izacc S.M."/>
            <person name="Sykes S.M."/>
            <person name="Teixeira M.M."/>
            <person name="Vallejo M.C."/>
            <person name="Walter M.E."/>
            <person name="Yandava C."/>
            <person name="Young S."/>
            <person name="Zeng Q."/>
            <person name="Zucker J."/>
            <person name="Felipe M.S."/>
            <person name="Goldman G.H."/>
            <person name="Haas B.J."/>
            <person name="McEwen J.G."/>
            <person name="Nino-Vega G."/>
            <person name="Puccia R."/>
            <person name="San-Blas G."/>
            <person name="Soares C.M."/>
            <person name="Birren B.W."/>
            <person name="Cuomo C.A."/>
        </authorList>
    </citation>
    <scope>NUCLEOTIDE SEQUENCE [LARGE SCALE GENOMIC DNA]</scope>
    <source>
        <strain evidence="3">ATCC MYA-826 / Pb01</strain>
    </source>
</reference>